<gene>
    <name evidence="4" type="ORF">GCM10023144_02430</name>
</gene>
<evidence type="ECO:0000256" key="1">
    <source>
        <dbReference type="ARBA" id="ARBA00006174"/>
    </source>
</evidence>
<sequence length="455" mass="47823">MTAAPLTAALGEYVAGLRYRDIPGDVLAIARQGIVDCVGVMLAGSIEPAVDAVRQAFEADTGGGASSVCFGARRAPAHVAAWINGTAAHVLDYDDVALKGSHPSAVLVPAILAEAEALGASGADVLRAYVAGFETWGELIARDAGNYQRKGWHPTGVFGAVGAAAACAALRGATPGQASRALGIAASHASGVMANLGFMAKPTHAGKAAACGLLAARFAACGVSAAPDAIEHPQGYLHALSPQGEVDLRRPPALPPARWRLREQGLAIKQYPVCYRAHRAIDAMLGLVREHGIGAADVESVTVRFSQSHSVILKNHRPLTAIDAKFSIEFALACALLRRRVGLRDLDDAFVASPDVQRLIPRVRIEIEPQEQAGTSGYAPYDLVRVQLAGGAILESEHVRHARGDPQAPLTPTQLWAKFEDCVAWSGIALDAKALFDALRELEHRASVAELFPKI</sequence>
<dbReference type="InterPro" id="IPR005656">
    <property type="entry name" value="MmgE_PrpD"/>
</dbReference>
<dbReference type="Pfam" id="PF03972">
    <property type="entry name" value="MmgE_PrpD_N"/>
    <property type="match status" value="1"/>
</dbReference>
<dbReference type="Pfam" id="PF19305">
    <property type="entry name" value="MmgE_PrpD_C"/>
    <property type="match status" value="1"/>
</dbReference>
<dbReference type="InterPro" id="IPR045337">
    <property type="entry name" value="MmgE_PrpD_C"/>
</dbReference>
<dbReference type="SUPFAM" id="SSF103378">
    <property type="entry name" value="2-methylcitrate dehydratase PrpD"/>
    <property type="match status" value="1"/>
</dbReference>
<dbReference type="InterPro" id="IPR045336">
    <property type="entry name" value="MmgE_PrpD_N"/>
</dbReference>
<comment type="similarity">
    <text evidence="1">Belongs to the PrpD family.</text>
</comment>
<dbReference type="PANTHER" id="PTHR16943:SF8">
    <property type="entry name" value="2-METHYLCITRATE DEHYDRATASE"/>
    <property type="match status" value="1"/>
</dbReference>
<proteinExistence type="inferred from homology"/>
<feature type="domain" description="MmgE/PrpD C-terminal" evidence="3">
    <location>
        <begin position="271"/>
        <end position="425"/>
    </location>
</feature>
<name>A0ABP8GE75_9BURK</name>
<comment type="caution">
    <text evidence="4">The sequence shown here is derived from an EMBL/GenBank/DDBJ whole genome shotgun (WGS) entry which is preliminary data.</text>
</comment>
<accession>A0ABP8GE75</accession>
<dbReference type="EMBL" id="BAABFO010000001">
    <property type="protein sequence ID" value="GAA4322449.1"/>
    <property type="molecule type" value="Genomic_DNA"/>
</dbReference>
<protein>
    <submittedName>
        <fullName evidence="4">MmgE/PrpD family protein</fullName>
    </submittedName>
</protein>
<dbReference type="Proteomes" id="UP001501671">
    <property type="component" value="Unassembled WGS sequence"/>
</dbReference>
<dbReference type="InterPro" id="IPR042183">
    <property type="entry name" value="MmgE/PrpD_sf_1"/>
</dbReference>
<reference evidence="5" key="1">
    <citation type="journal article" date="2019" name="Int. J. Syst. Evol. Microbiol.">
        <title>The Global Catalogue of Microorganisms (GCM) 10K type strain sequencing project: providing services to taxonomists for standard genome sequencing and annotation.</title>
        <authorList>
            <consortium name="The Broad Institute Genomics Platform"/>
            <consortium name="The Broad Institute Genome Sequencing Center for Infectious Disease"/>
            <person name="Wu L."/>
            <person name="Ma J."/>
        </authorList>
    </citation>
    <scope>NUCLEOTIDE SEQUENCE [LARGE SCALE GENOMIC DNA]</scope>
    <source>
        <strain evidence="5">JCM 17666</strain>
    </source>
</reference>
<evidence type="ECO:0000313" key="4">
    <source>
        <dbReference type="EMBL" id="GAA4322449.1"/>
    </source>
</evidence>
<evidence type="ECO:0000259" key="2">
    <source>
        <dbReference type="Pfam" id="PF03972"/>
    </source>
</evidence>
<keyword evidence="5" id="KW-1185">Reference proteome</keyword>
<dbReference type="RefSeq" id="WP_345245491.1">
    <property type="nucleotide sequence ID" value="NZ_BAABFO010000001.1"/>
</dbReference>
<dbReference type="Gene3D" id="1.10.4100.10">
    <property type="entry name" value="2-methylcitrate dehydratase PrpD"/>
    <property type="match status" value="1"/>
</dbReference>
<dbReference type="Gene3D" id="3.30.1330.120">
    <property type="entry name" value="2-methylcitrate dehydratase PrpD"/>
    <property type="match status" value="1"/>
</dbReference>
<dbReference type="PANTHER" id="PTHR16943">
    <property type="entry name" value="2-METHYLCITRATE DEHYDRATASE-RELATED"/>
    <property type="match status" value="1"/>
</dbReference>
<dbReference type="InterPro" id="IPR036148">
    <property type="entry name" value="MmgE/PrpD_sf"/>
</dbReference>
<evidence type="ECO:0000259" key="3">
    <source>
        <dbReference type="Pfam" id="PF19305"/>
    </source>
</evidence>
<evidence type="ECO:0000313" key="5">
    <source>
        <dbReference type="Proteomes" id="UP001501671"/>
    </source>
</evidence>
<feature type="domain" description="MmgE/PrpD N-terminal" evidence="2">
    <location>
        <begin position="9"/>
        <end position="247"/>
    </location>
</feature>
<organism evidence="4 5">
    <name type="scientific">Pigmentiphaga soli</name>
    <dbReference type="NCBI Taxonomy" id="1007095"/>
    <lineage>
        <taxon>Bacteria</taxon>
        <taxon>Pseudomonadati</taxon>
        <taxon>Pseudomonadota</taxon>
        <taxon>Betaproteobacteria</taxon>
        <taxon>Burkholderiales</taxon>
        <taxon>Alcaligenaceae</taxon>
        <taxon>Pigmentiphaga</taxon>
    </lineage>
</organism>
<dbReference type="InterPro" id="IPR042188">
    <property type="entry name" value="MmgE/PrpD_sf_2"/>
</dbReference>